<dbReference type="Proteomes" id="UP001530293">
    <property type="component" value="Unassembled WGS sequence"/>
</dbReference>
<evidence type="ECO:0000256" key="2">
    <source>
        <dbReference type="PROSITE-ProRule" id="PRU00035"/>
    </source>
</evidence>
<feature type="region of interest" description="Disordered" evidence="3">
    <location>
        <begin position="1105"/>
        <end position="1146"/>
    </location>
</feature>
<name>A0ABD3M6A9_9STRA</name>
<protein>
    <recommendedName>
        <fullName evidence="8">Bromo domain-containing protein</fullName>
    </recommendedName>
</protein>
<dbReference type="CDD" id="cd22265">
    <property type="entry name" value="UDM1_RNF168"/>
    <property type="match status" value="1"/>
</dbReference>
<dbReference type="InterPro" id="IPR038336">
    <property type="entry name" value="NET_sf"/>
</dbReference>
<dbReference type="InterPro" id="IPR027353">
    <property type="entry name" value="NET_dom"/>
</dbReference>
<sequence>MLHDNSYKYLNHQPIILSTPTTTTTNNKNNNHSQTSSSSHSTIISSAPFSVIPSTTTTTTTTAKTTTTSKLTSSTQQPQSSCSSSSGATTTTKTTTTSSNKKYVVVPEKEFPSSASGKNKTFTTLSKVEDIQSTITPDKDVIMDVVEDEDEGEFELEGGAIDGGGSGGIGREKDVVMGDGENNHHANNNSDGGKNNGEATGQNNNPMDALMEAIELKADKQQPTGTGNNGIRGDDDDGNEAKKDEAMVTDVGETEWEDEAITPKANHSNTKNGRAEFDNDNNNNNNNEGEKTPKIGNGEKKSDCTTATETNTNSTDQPSAAADKANNEAPVISPSDPVLTGILAYSDRDNLRRHIIRGNWKFGNSDSPPQRFELIRIIPPEEDLKELPKDGEFNGSFNVQNQIKTSKMKIKIKNRAVQENGVMLTFTPKKADGNDDAEDDADNHTTDMFTVFGRGTNEFGVFELHGTATKNMMLEEGDDPTYSISVRKVYVFVPVPPTVADDATTNATVSGAGVMVEDKSPKDTKKRNHSDAMGTDDKPKPPPPAVMATEGVICLRGKLARNTSDELSLDNTAVHRISGLWALEGLSKILNEPDKCERFEYEHKCSGDSTVFPLSGRYTGFFYTNNLGERTKNNERDVTLKFIMNSEGFYNVEGRGSNVYGKYSITGTLKDSTITLSRIYQAPKEKSTKKAHVKLSVAGSDIHKDGGVAAVQASTLLTFDDVDYPKDGAVSPPAPISPPEQFAAQSRGILKIERDGSHTCTGNWALSDRDFDAGITAKYHFGIPANNAVVDAEVMLEQMKASSSDDVRRFEIAERNENVIAPVTLAHSTFPIDSTSYRGSFKLRKGTRTQSFVDNQIVLKYVKNTAGGYNVYGRGTNEMGKFDILGTLIPQGKGYGSMRLYRIYLPSPVDAMPIAQFPVGSKKSGKVFQGGLTEKATSANSGPVPAMKPPERFIPSMSGLQRQSARQPKVPSRLEEDDPEAKMGRLMAKCRDILQELIASDTQKIFTSPVDPVALGIPTYFDVIKNPMDLGTIQTKMEHNEIDSPIEFARLVRLTFENAILFNNLPTNPVHIQARNFMASFAKKFGIIDKEYLAAKKNKTLTKAERQELRQKEKEAAKEAKRQLKREKERKRKAEEEASNESKRMKLEHVLATNKSTMAAIAQAVPDDPDASVTRSEYNLLIRAIKDVQDQIVGLHKLVKKSSKSASTTSDVDDIQLAAPVYAPAEPSYQPVKPKKKKPKKNVESRSPSPQFDTYPTQAPVVEDPEPLSFEEQEALSEAINLLPEWLLPGAMQIIREADFVNDDDDEIDLDLDQLDTITQRKLQSYVMENVKTKKKKKKPFKKSKATVQAAPATPPSPSSPNLEESTKPPSSSRPPGGKSFFALGDDDDSDDDKEDDEDDDLKADFATNWVANPNNDAAVEGTSADDASMNDDEDDLWGAARKEAEASKAHEADRAKREEKMRVEAELAAQKRMAEAQELGELARAKREEGEAAEARLREEMEREAEETRKAAREQAIKEVNDQHQTVDLDATRDLMRQYEQEFNDDYSAGASPSSDFGF</sequence>
<comment type="caution">
    <text evidence="6">The sequence shown here is derived from an EMBL/GenBank/DDBJ whole genome shotgun (WGS) entry which is preliminary data.</text>
</comment>
<dbReference type="PANTHER" id="PTHR22880">
    <property type="entry name" value="FALZ-RELATED BROMODOMAIN-CONTAINING PROTEINS"/>
    <property type="match status" value="1"/>
</dbReference>
<dbReference type="Pfam" id="PF17035">
    <property type="entry name" value="BET"/>
    <property type="match status" value="1"/>
</dbReference>
<evidence type="ECO:0000313" key="7">
    <source>
        <dbReference type="Proteomes" id="UP001530293"/>
    </source>
</evidence>
<feature type="region of interest" description="Disordered" evidence="3">
    <location>
        <begin position="1226"/>
        <end position="1262"/>
    </location>
</feature>
<feature type="compositionally biased region" description="Low complexity" evidence="3">
    <location>
        <begin position="1368"/>
        <end position="1384"/>
    </location>
</feature>
<dbReference type="InterPro" id="IPR050935">
    <property type="entry name" value="Bromo_chromatin_reader"/>
</dbReference>
<dbReference type="SUPFAM" id="SSF47370">
    <property type="entry name" value="Bromodomain"/>
    <property type="match status" value="1"/>
</dbReference>
<evidence type="ECO:0000256" key="3">
    <source>
        <dbReference type="SAM" id="MobiDB-lite"/>
    </source>
</evidence>
<feature type="compositionally biased region" description="Basic residues" evidence="3">
    <location>
        <begin position="1334"/>
        <end position="1345"/>
    </location>
</feature>
<dbReference type="SMART" id="SM00297">
    <property type="entry name" value="BROMO"/>
    <property type="match status" value="1"/>
</dbReference>
<dbReference type="GO" id="GO:0010468">
    <property type="term" value="P:regulation of gene expression"/>
    <property type="evidence" value="ECO:0007669"/>
    <property type="project" value="UniProtKB-ARBA"/>
</dbReference>
<dbReference type="InterPro" id="IPR036427">
    <property type="entry name" value="Bromodomain-like_sf"/>
</dbReference>
<feature type="compositionally biased region" description="Basic and acidic residues" evidence="3">
    <location>
        <begin position="1105"/>
        <end position="1122"/>
    </location>
</feature>
<dbReference type="Gene3D" id="1.20.920.10">
    <property type="entry name" value="Bromodomain-like"/>
    <property type="match status" value="1"/>
</dbReference>
<evidence type="ECO:0000259" key="4">
    <source>
        <dbReference type="PROSITE" id="PS50014"/>
    </source>
</evidence>
<feature type="compositionally biased region" description="Basic and acidic residues" evidence="3">
    <location>
        <begin position="170"/>
        <end position="184"/>
    </location>
</feature>
<feature type="compositionally biased region" description="Polar residues" evidence="3">
    <location>
        <begin position="1245"/>
        <end position="1257"/>
    </location>
</feature>
<accession>A0ABD3M6A9</accession>
<evidence type="ECO:0000313" key="6">
    <source>
        <dbReference type="EMBL" id="KAL3758276.1"/>
    </source>
</evidence>
<keyword evidence="7" id="KW-1185">Reference proteome</keyword>
<dbReference type="PANTHER" id="PTHR22880:SF225">
    <property type="entry name" value="BROMODOMAIN-CONTAINING PROTEIN BET-1-RELATED"/>
    <property type="match status" value="1"/>
</dbReference>
<feature type="region of interest" description="Disordered" evidence="3">
    <location>
        <begin position="218"/>
        <end position="337"/>
    </location>
</feature>
<dbReference type="Pfam" id="PF00439">
    <property type="entry name" value="Bromodomain"/>
    <property type="match status" value="1"/>
</dbReference>
<feature type="compositionally biased region" description="Polar residues" evidence="3">
    <location>
        <begin position="185"/>
        <end position="205"/>
    </location>
</feature>
<dbReference type="PROSITE" id="PS50014">
    <property type="entry name" value="BROMODOMAIN_2"/>
    <property type="match status" value="1"/>
</dbReference>
<feature type="compositionally biased region" description="Basic and acidic residues" evidence="3">
    <location>
        <begin position="1132"/>
        <end position="1146"/>
    </location>
</feature>
<feature type="compositionally biased region" description="Acidic residues" evidence="3">
    <location>
        <begin position="1385"/>
        <end position="1402"/>
    </location>
</feature>
<feature type="compositionally biased region" description="Basic and acidic residues" evidence="3">
    <location>
        <begin position="288"/>
        <end position="303"/>
    </location>
</feature>
<feature type="region of interest" description="Disordered" evidence="3">
    <location>
        <begin position="1334"/>
        <end position="1469"/>
    </location>
</feature>
<dbReference type="Gene3D" id="1.20.1270.220">
    <property type="match status" value="1"/>
</dbReference>
<feature type="region of interest" description="Disordered" evidence="3">
    <location>
        <begin position="517"/>
        <end position="545"/>
    </location>
</feature>
<gene>
    <name evidence="6" type="ORF">ACHAWU_005357</name>
</gene>
<feature type="region of interest" description="Disordered" evidence="3">
    <location>
        <begin position="1482"/>
        <end position="1534"/>
    </location>
</feature>
<feature type="region of interest" description="Disordered" evidence="3">
    <location>
        <begin position="18"/>
        <end position="99"/>
    </location>
</feature>
<feature type="compositionally biased region" description="Low complexity" evidence="3">
    <location>
        <begin position="18"/>
        <end position="46"/>
    </location>
</feature>
<feature type="region of interest" description="Disordered" evidence="3">
    <location>
        <begin position="156"/>
        <end position="205"/>
    </location>
</feature>
<feature type="compositionally biased region" description="Low complexity" evidence="3">
    <location>
        <begin position="305"/>
        <end position="315"/>
    </location>
</feature>
<feature type="compositionally biased region" description="Low complexity" evidence="3">
    <location>
        <begin position="54"/>
        <end position="99"/>
    </location>
</feature>
<evidence type="ECO:0000259" key="5">
    <source>
        <dbReference type="PROSITE" id="PS51525"/>
    </source>
</evidence>
<dbReference type="PROSITE" id="PS51525">
    <property type="entry name" value="NET"/>
    <property type="match status" value="1"/>
</dbReference>
<evidence type="ECO:0008006" key="8">
    <source>
        <dbReference type="Google" id="ProtNLM"/>
    </source>
</evidence>
<feature type="domain" description="Bromo" evidence="4">
    <location>
        <begin position="998"/>
        <end position="1070"/>
    </location>
</feature>
<feature type="compositionally biased region" description="Gly residues" evidence="3">
    <location>
        <begin position="160"/>
        <end position="169"/>
    </location>
</feature>
<feature type="domain" description="NET" evidence="5">
    <location>
        <begin position="1258"/>
        <end position="1338"/>
    </location>
</feature>
<feature type="compositionally biased region" description="Basic and acidic residues" evidence="3">
    <location>
        <begin position="1441"/>
        <end position="1466"/>
    </location>
</feature>
<feature type="region of interest" description="Disordered" evidence="3">
    <location>
        <begin position="958"/>
        <end position="981"/>
    </location>
</feature>
<proteinExistence type="predicted"/>
<dbReference type="EMBL" id="JALLBG020000236">
    <property type="protein sequence ID" value="KAL3758276.1"/>
    <property type="molecule type" value="Genomic_DNA"/>
</dbReference>
<evidence type="ECO:0000256" key="1">
    <source>
        <dbReference type="ARBA" id="ARBA00023117"/>
    </source>
</evidence>
<organism evidence="6 7">
    <name type="scientific">Discostella pseudostelligera</name>
    <dbReference type="NCBI Taxonomy" id="259834"/>
    <lineage>
        <taxon>Eukaryota</taxon>
        <taxon>Sar</taxon>
        <taxon>Stramenopiles</taxon>
        <taxon>Ochrophyta</taxon>
        <taxon>Bacillariophyta</taxon>
        <taxon>Coscinodiscophyceae</taxon>
        <taxon>Thalassiosirophycidae</taxon>
        <taxon>Stephanodiscales</taxon>
        <taxon>Stephanodiscaceae</taxon>
        <taxon>Discostella</taxon>
    </lineage>
</organism>
<keyword evidence="1 2" id="KW-0103">Bromodomain</keyword>
<dbReference type="InterPro" id="IPR001487">
    <property type="entry name" value="Bromodomain"/>
</dbReference>
<reference evidence="6 7" key="1">
    <citation type="submission" date="2024-10" db="EMBL/GenBank/DDBJ databases">
        <title>Updated reference genomes for cyclostephanoid diatoms.</title>
        <authorList>
            <person name="Roberts W.R."/>
            <person name="Alverson A.J."/>
        </authorList>
    </citation>
    <scope>NUCLEOTIDE SEQUENCE [LARGE SCALE GENOMIC DNA]</scope>
    <source>
        <strain evidence="6 7">AJA232-27</strain>
    </source>
</reference>